<feature type="compositionally biased region" description="Low complexity" evidence="1">
    <location>
        <begin position="36"/>
        <end position="46"/>
    </location>
</feature>
<proteinExistence type="predicted"/>
<feature type="compositionally biased region" description="Pro residues" evidence="1">
    <location>
        <begin position="1"/>
        <end position="10"/>
    </location>
</feature>
<evidence type="ECO:0000313" key="3">
    <source>
        <dbReference type="Proteomes" id="UP000000763"/>
    </source>
</evidence>
<dbReference type="EMBL" id="AP008218">
    <property type="protein sequence ID" value="BAH95614.1"/>
    <property type="molecule type" value="Genomic_DNA"/>
</dbReference>
<name>A0A0P0Y8U8_ORYSJ</name>
<feature type="region of interest" description="Disordered" evidence="1">
    <location>
        <begin position="1"/>
        <end position="56"/>
    </location>
</feature>
<dbReference type="KEGG" id="dosa:Os12g0266000"/>
<sequence length="147" mass="15328">TQATPPPPPTLHAAVDSAHRRPAPLRPADSSSSFCPSAAVRPSPADASPPRPSTPPAGFRCGLLPLLGWRIGMVAAAATALNALVALGSASGTASKSSFVKSIVKAHDVVIFSKSYCPPPPPTPLIYPLCIPLYCLRLACWEFRFGM</sequence>
<evidence type="ECO:0000313" key="2">
    <source>
        <dbReference type="EMBL" id="BAH95614.1"/>
    </source>
</evidence>
<gene>
    <name evidence="2" type="ordered locus">Os12g0266000</name>
</gene>
<reference evidence="2 3" key="1">
    <citation type="journal article" date="2005" name="Nature">
        <title>The map-based sequence of the rice genome.</title>
        <authorList>
            <consortium name="International rice genome sequencing project (IRGSP)"/>
            <person name="Matsumoto T."/>
            <person name="Wu J."/>
            <person name="Kanamori H."/>
            <person name="Katayose Y."/>
            <person name="Fujisawa M."/>
            <person name="Namiki N."/>
            <person name="Mizuno H."/>
            <person name="Yamamoto K."/>
            <person name="Antonio B.A."/>
            <person name="Baba T."/>
            <person name="Sakata K."/>
            <person name="Nagamura Y."/>
            <person name="Aoki H."/>
            <person name="Arikawa K."/>
            <person name="Arita K."/>
            <person name="Bito T."/>
            <person name="Chiden Y."/>
            <person name="Fujitsuka N."/>
            <person name="Fukunaka R."/>
            <person name="Hamada M."/>
            <person name="Harada C."/>
            <person name="Hayashi A."/>
            <person name="Hijishita S."/>
            <person name="Honda M."/>
            <person name="Hosokawa S."/>
            <person name="Ichikawa Y."/>
            <person name="Idonuma A."/>
            <person name="Iijima M."/>
            <person name="Ikeda M."/>
            <person name="Ikeno M."/>
            <person name="Ito K."/>
            <person name="Ito S."/>
            <person name="Ito T."/>
            <person name="Ito Y."/>
            <person name="Ito Y."/>
            <person name="Iwabuchi A."/>
            <person name="Kamiya K."/>
            <person name="Karasawa W."/>
            <person name="Kurita K."/>
            <person name="Katagiri S."/>
            <person name="Kikuta A."/>
            <person name="Kobayashi H."/>
            <person name="Kobayashi N."/>
            <person name="Machita K."/>
            <person name="Maehara T."/>
            <person name="Masukawa M."/>
            <person name="Mizubayashi T."/>
            <person name="Mukai Y."/>
            <person name="Nagasaki H."/>
            <person name="Nagata Y."/>
            <person name="Naito S."/>
            <person name="Nakashima M."/>
            <person name="Nakama Y."/>
            <person name="Nakamichi Y."/>
            <person name="Nakamura M."/>
            <person name="Meguro A."/>
            <person name="Negishi M."/>
            <person name="Ohta I."/>
            <person name="Ohta T."/>
            <person name="Okamoto M."/>
            <person name="Ono N."/>
            <person name="Saji S."/>
            <person name="Sakaguchi M."/>
            <person name="Sakai K."/>
            <person name="Shibata M."/>
            <person name="Shimokawa T."/>
            <person name="Song J."/>
            <person name="Takazaki Y."/>
            <person name="Terasawa K."/>
            <person name="Tsugane M."/>
            <person name="Tsuji K."/>
            <person name="Ueda S."/>
            <person name="Waki K."/>
            <person name="Yamagata H."/>
            <person name="Yamamoto M."/>
            <person name="Yamamoto S."/>
            <person name="Yamane H."/>
            <person name="Yoshiki S."/>
            <person name="Yoshihara R."/>
            <person name="Yukawa K."/>
            <person name="Zhong H."/>
            <person name="Yano M."/>
            <person name="Yuan Q."/>
            <person name="Ouyang S."/>
            <person name="Liu J."/>
            <person name="Jones K.M."/>
            <person name="Gansberger K."/>
            <person name="Moffat K."/>
            <person name="Hill J."/>
            <person name="Bera J."/>
            <person name="Fadrosh D."/>
            <person name="Jin S."/>
            <person name="Johri S."/>
            <person name="Kim M."/>
            <person name="Overton L."/>
            <person name="Reardon M."/>
            <person name="Tsitrin T."/>
            <person name="Vuong H."/>
            <person name="Weaver B."/>
            <person name="Ciecko A."/>
            <person name="Tallon L."/>
            <person name="Jackson J."/>
            <person name="Pai G."/>
            <person name="Aken S.V."/>
            <person name="Utterback T."/>
            <person name="Reidmuller S."/>
            <person name="Feldblyum T."/>
            <person name="Hsiao J."/>
            <person name="Zismann V."/>
            <person name="Iobst S."/>
            <person name="de Vazeille A.R."/>
            <person name="Buell C.R."/>
            <person name="Ying K."/>
            <person name="Li Y."/>
            <person name="Lu T."/>
            <person name="Huang Y."/>
            <person name="Zhao Q."/>
            <person name="Feng Q."/>
            <person name="Zhang L."/>
            <person name="Zhu J."/>
            <person name="Weng Q."/>
            <person name="Mu J."/>
            <person name="Lu Y."/>
            <person name="Fan D."/>
            <person name="Liu Y."/>
            <person name="Guan J."/>
            <person name="Zhang Y."/>
            <person name="Yu S."/>
            <person name="Liu X."/>
            <person name="Zhang Y."/>
            <person name="Hong G."/>
            <person name="Han B."/>
            <person name="Choisne N."/>
            <person name="Demange N."/>
            <person name="Orjeda G."/>
            <person name="Samain S."/>
            <person name="Cattolico L."/>
            <person name="Pelletier E."/>
            <person name="Couloux A."/>
            <person name="Segurens B."/>
            <person name="Wincker P."/>
            <person name="D'Hont A."/>
            <person name="Scarpelli C."/>
            <person name="Weissenbach J."/>
            <person name="Salanoubat M."/>
            <person name="Quetier F."/>
            <person name="Yu Y."/>
            <person name="Kim H.R."/>
            <person name="Rambo T."/>
            <person name="Currie J."/>
            <person name="Collura K."/>
            <person name="Luo M."/>
            <person name="Yang T."/>
            <person name="Ammiraju J.S.S."/>
            <person name="Engler F."/>
            <person name="Soderlund C."/>
            <person name="Wing R.A."/>
            <person name="Palmer L.E."/>
            <person name="de la Bastide M."/>
            <person name="Spiegel L."/>
            <person name="Nascimento L."/>
            <person name="Zutavern T."/>
            <person name="O'Shaughnessy A."/>
            <person name="Dike S."/>
            <person name="Dedhia N."/>
            <person name="Preston R."/>
            <person name="Balija V."/>
            <person name="McCombie W.R."/>
            <person name="Chow T."/>
            <person name="Chen H."/>
            <person name="Chung M."/>
            <person name="Chen C."/>
            <person name="Shaw J."/>
            <person name="Wu H."/>
            <person name="Hsiao K."/>
            <person name="Chao Y."/>
            <person name="Chu M."/>
            <person name="Cheng C."/>
            <person name="Hour A."/>
            <person name="Lee P."/>
            <person name="Lin S."/>
            <person name="Lin Y."/>
            <person name="Liou J."/>
            <person name="Liu S."/>
            <person name="Hsing Y."/>
            <person name="Raghuvanshi S."/>
            <person name="Mohanty A."/>
            <person name="Bharti A.K."/>
            <person name="Gaur A."/>
            <person name="Gupta V."/>
            <person name="Kumar D."/>
            <person name="Ravi V."/>
            <person name="Vij S."/>
            <person name="Kapur A."/>
            <person name="Khurana P."/>
            <person name="Khurana P."/>
            <person name="Khurana J.P."/>
            <person name="Tyagi A.K."/>
            <person name="Gaikwad K."/>
            <person name="Singh A."/>
            <person name="Dalal V."/>
            <person name="Srivastava S."/>
            <person name="Dixit A."/>
            <person name="Pal A.K."/>
            <person name="Ghazi I.A."/>
            <person name="Yadav M."/>
            <person name="Pandit A."/>
            <person name="Bhargava A."/>
            <person name="Sureshbabu K."/>
            <person name="Batra K."/>
            <person name="Sharma T.R."/>
            <person name="Mohapatra T."/>
            <person name="Singh N.K."/>
            <person name="Messing J."/>
            <person name="Nelson A.B."/>
            <person name="Fuks G."/>
            <person name="Kavchok S."/>
            <person name="Keizer G."/>
            <person name="Linton E."/>
            <person name="Llaca V."/>
            <person name="Song R."/>
            <person name="Tanyolac B."/>
            <person name="Young S."/>
            <person name="Ho-Il K."/>
            <person name="Hahn J.H."/>
            <person name="Sangsakoo G."/>
            <person name="Vanavichit A."/>
            <person name="de Mattos Luiz.A.T."/>
            <person name="Zimmer P.D."/>
            <person name="Malone G."/>
            <person name="Dellagostin O."/>
            <person name="de Oliveira A.C."/>
            <person name="Bevan M."/>
            <person name="Bancroft I."/>
            <person name="Minx P."/>
            <person name="Cordum H."/>
            <person name="Wilson R."/>
            <person name="Cheng Z."/>
            <person name="Jin W."/>
            <person name="Jiang J."/>
            <person name="Leong S.A."/>
            <person name="Iwama H."/>
            <person name="Gojobori T."/>
            <person name="Itoh T."/>
            <person name="Niimura Y."/>
            <person name="Fujii Y."/>
            <person name="Habara T."/>
            <person name="Sakai H."/>
            <person name="Sato Y."/>
            <person name="Wilson G."/>
            <person name="Kumar K."/>
            <person name="McCouch S."/>
            <person name="Juretic N."/>
            <person name="Hoen D."/>
            <person name="Wright S."/>
            <person name="Bruskiewich R."/>
            <person name="Bureau T."/>
            <person name="Miyao A."/>
            <person name="Hirochika H."/>
            <person name="Nishikawa T."/>
            <person name="Kadowaki K."/>
            <person name="Sugiura M."/>
            <person name="Burr B."/>
            <person name="Sasaki T."/>
        </authorList>
    </citation>
    <scope>NUCLEOTIDE SEQUENCE [LARGE SCALE GENOMIC DNA]</scope>
    <source>
        <strain evidence="3">cv. Nipponbare</strain>
    </source>
</reference>
<reference evidence="3" key="2">
    <citation type="journal article" date="2008" name="Nucleic Acids Res.">
        <title>The rice annotation project database (RAP-DB): 2008 update.</title>
        <authorList>
            <consortium name="The rice annotation project (RAP)"/>
        </authorList>
    </citation>
    <scope>GENOME REANNOTATION</scope>
    <source>
        <strain evidence="3">cv. Nipponbare</strain>
    </source>
</reference>
<dbReference type="AlphaFoldDB" id="A0A0P0Y8U8"/>
<feature type="non-terminal residue" evidence="2">
    <location>
        <position position="1"/>
    </location>
</feature>
<dbReference type="Proteomes" id="UP000000763">
    <property type="component" value="Chromosome 12"/>
</dbReference>
<evidence type="ECO:0000256" key="1">
    <source>
        <dbReference type="SAM" id="MobiDB-lite"/>
    </source>
</evidence>
<protein>
    <submittedName>
        <fullName evidence="2">Os12g0266000 protein</fullName>
    </submittedName>
</protein>
<organism evidence="2 3">
    <name type="scientific">Oryza sativa subsp. japonica</name>
    <name type="common">Rice</name>
    <dbReference type="NCBI Taxonomy" id="39947"/>
    <lineage>
        <taxon>Eukaryota</taxon>
        <taxon>Viridiplantae</taxon>
        <taxon>Streptophyta</taxon>
        <taxon>Embryophyta</taxon>
        <taxon>Tracheophyta</taxon>
        <taxon>Spermatophyta</taxon>
        <taxon>Magnoliopsida</taxon>
        <taxon>Liliopsida</taxon>
        <taxon>Poales</taxon>
        <taxon>Poaceae</taxon>
        <taxon>BOP clade</taxon>
        <taxon>Oryzoideae</taxon>
        <taxon>Oryzeae</taxon>
        <taxon>Oryzinae</taxon>
        <taxon>Oryza</taxon>
        <taxon>Oryza sativa</taxon>
    </lineage>
</organism>
<dbReference type="Gramene" id="Os12t0266000-01">
    <property type="protein sequence ID" value="Os12t0266000-01"/>
    <property type="gene ID" value="Os12g0266000"/>
</dbReference>
<accession>A0A0P0Y8U8</accession>